<dbReference type="SUPFAM" id="SSF51735">
    <property type="entry name" value="NAD(P)-binding Rossmann-fold domains"/>
    <property type="match status" value="1"/>
</dbReference>
<dbReference type="Gene3D" id="1.10.3660.10">
    <property type="entry name" value="6-phosphogluconate dehydrogenase C-terminal like domain"/>
    <property type="match status" value="1"/>
</dbReference>
<reference evidence="4 5" key="1">
    <citation type="journal article" date="2007" name="PLoS Genet.">
        <title>Patterns and implications of gene gain and loss in the evolution of Prochlorococcus.</title>
        <authorList>
            <person name="Kettler G.C."/>
            <person name="Martiny A.C."/>
            <person name="Huang K."/>
            <person name="Zucker J."/>
            <person name="Coleman M.L."/>
            <person name="Rodrigue S."/>
            <person name="Chen F."/>
            <person name="Lapidus A."/>
            <person name="Ferriera S."/>
            <person name="Johnson J."/>
            <person name="Steglich C."/>
            <person name="Church G.M."/>
            <person name="Richardson P."/>
            <person name="Chisholm S.W."/>
        </authorList>
    </citation>
    <scope>NUCLEOTIDE SEQUENCE [LARGE SCALE GENOMIC DNA]</scope>
    <source>
        <strain evidence="5">MIT 9211</strain>
    </source>
</reference>
<dbReference type="GO" id="GO:0006571">
    <property type="term" value="P:tyrosine biosynthetic process"/>
    <property type="evidence" value="ECO:0007669"/>
    <property type="project" value="InterPro"/>
</dbReference>
<accession>A9BCQ3</accession>
<gene>
    <name evidence="4" type="primary">tyrA</name>
    <name evidence="4" type="ordered locus">P9211_16841</name>
</gene>
<dbReference type="Gene3D" id="3.40.50.720">
    <property type="entry name" value="NAD(P)-binding Rossmann-like Domain"/>
    <property type="match status" value="1"/>
</dbReference>
<dbReference type="GO" id="GO:0008977">
    <property type="term" value="F:prephenate dehydrogenase (NAD+) activity"/>
    <property type="evidence" value="ECO:0007669"/>
    <property type="project" value="UniProtKB-EC"/>
</dbReference>
<dbReference type="HOGENOM" id="CLU_055968_2_0_3"/>
<dbReference type="InterPro" id="IPR046826">
    <property type="entry name" value="PDH_N"/>
</dbReference>
<dbReference type="EC" id="1.3.1.12" evidence="4"/>
<dbReference type="PANTHER" id="PTHR21363:SF0">
    <property type="entry name" value="PREPHENATE DEHYDROGENASE [NADP(+)]"/>
    <property type="match status" value="1"/>
</dbReference>
<name>A9BCQ3_PROM4</name>
<dbReference type="RefSeq" id="WP_012196235.1">
    <property type="nucleotide sequence ID" value="NC_009976.1"/>
</dbReference>
<dbReference type="AlphaFoldDB" id="A9BCQ3"/>
<sequence length="288" mass="31160">MESESARLNQIGIVGLGLIGGSLGLDLQSLGYKVCGLVNRHETLERAKERGLAQLIDTDPEILSNCSMVILALPLSQIITPSQALISCLNPNSVVTDVGSVKTPVLNSWEKLHPRFVASHPMAGTSEAGVEAGQKGLFKDRPWIATPTEKTDLEALEEVRKVAVSLGSKWITADANRHDQAVALISHLPLLISATLLTTAGEGKKDKSDIELAKLLSSSGFTDTTRVGGGNPKLGVDITSHNSRQILDVLNSYQSSLKKLEGIIRLEQWEKLQEKLENAKAIRRDFLD</sequence>
<keyword evidence="2 4" id="KW-0560">Oxidoreductase</keyword>
<dbReference type="InterPro" id="IPR008927">
    <property type="entry name" value="6-PGluconate_DH-like_C_sf"/>
</dbReference>
<evidence type="ECO:0000256" key="1">
    <source>
        <dbReference type="ARBA" id="ARBA00007964"/>
    </source>
</evidence>
<dbReference type="eggNOG" id="COG0287">
    <property type="taxonomic scope" value="Bacteria"/>
</dbReference>
<dbReference type="PROSITE" id="PS51176">
    <property type="entry name" value="PDH_ADH"/>
    <property type="match status" value="1"/>
</dbReference>
<comment type="similarity">
    <text evidence="1">Belongs to the prephenate/arogenate dehydrogenase family.</text>
</comment>
<dbReference type="STRING" id="93059.P9211_16841"/>
<dbReference type="InterPro" id="IPR046825">
    <property type="entry name" value="PDH_C"/>
</dbReference>
<evidence type="ECO:0000313" key="4">
    <source>
        <dbReference type="EMBL" id="ABX09615.1"/>
    </source>
</evidence>
<dbReference type="Pfam" id="PF02153">
    <property type="entry name" value="PDH_N"/>
    <property type="match status" value="1"/>
</dbReference>
<dbReference type="GO" id="GO:0004665">
    <property type="term" value="F:prephenate dehydrogenase (NADP+) activity"/>
    <property type="evidence" value="ECO:0007669"/>
    <property type="project" value="InterPro"/>
</dbReference>
<dbReference type="OrthoDB" id="9802008at2"/>
<dbReference type="EMBL" id="CP000878">
    <property type="protein sequence ID" value="ABX09615.1"/>
    <property type="molecule type" value="Genomic_DNA"/>
</dbReference>
<evidence type="ECO:0000313" key="5">
    <source>
        <dbReference type="Proteomes" id="UP000000788"/>
    </source>
</evidence>
<dbReference type="InterPro" id="IPR036291">
    <property type="entry name" value="NAD(P)-bd_dom_sf"/>
</dbReference>
<dbReference type="PANTHER" id="PTHR21363">
    <property type="entry name" value="PREPHENATE DEHYDROGENASE"/>
    <property type="match status" value="1"/>
</dbReference>
<dbReference type="KEGG" id="pmj:P9211_16841"/>
<dbReference type="GO" id="GO:0070403">
    <property type="term" value="F:NAD+ binding"/>
    <property type="evidence" value="ECO:0007669"/>
    <property type="project" value="InterPro"/>
</dbReference>
<evidence type="ECO:0000259" key="3">
    <source>
        <dbReference type="PROSITE" id="PS51176"/>
    </source>
</evidence>
<proteinExistence type="inferred from homology"/>
<organism evidence="4 5">
    <name type="scientific">Prochlorococcus marinus (strain MIT 9211)</name>
    <dbReference type="NCBI Taxonomy" id="93059"/>
    <lineage>
        <taxon>Bacteria</taxon>
        <taxon>Bacillati</taxon>
        <taxon>Cyanobacteriota</taxon>
        <taxon>Cyanophyceae</taxon>
        <taxon>Synechococcales</taxon>
        <taxon>Prochlorococcaceae</taxon>
        <taxon>Prochlorococcus</taxon>
    </lineage>
</organism>
<dbReference type="Proteomes" id="UP000000788">
    <property type="component" value="Chromosome"/>
</dbReference>
<dbReference type="NCBIfam" id="NF005650">
    <property type="entry name" value="PRK07417.1"/>
    <property type="match status" value="1"/>
</dbReference>
<evidence type="ECO:0000256" key="2">
    <source>
        <dbReference type="ARBA" id="ARBA00023002"/>
    </source>
</evidence>
<dbReference type="InterPro" id="IPR003099">
    <property type="entry name" value="Prephen_DH"/>
</dbReference>
<dbReference type="SUPFAM" id="SSF48179">
    <property type="entry name" value="6-phosphogluconate dehydrogenase C-terminal domain-like"/>
    <property type="match status" value="1"/>
</dbReference>
<keyword evidence="5" id="KW-1185">Reference proteome</keyword>
<feature type="domain" description="Prephenate/arogenate dehydrogenase" evidence="3">
    <location>
        <begin position="9"/>
        <end position="288"/>
    </location>
</feature>
<dbReference type="Pfam" id="PF20463">
    <property type="entry name" value="PDH_C"/>
    <property type="match status" value="1"/>
</dbReference>
<protein>
    <submittedName>
        <fullName evidence="4">Prephenate dehydrogenase</fullName>
        <ecNumber evidence="4">1.3.1.12</ecNumber>
    </submittedName>
</protein>
<dbReference type="InterPro" id="IPR050812">
    <property type="entry name" value="Preph/Arog_dehydrog"/>
</dbReference>